<dbReference type="InterPro" id="IPR006221">
    <property type="entry name" value="TrpG/PapA_dom"/>
</dbReference>
<dbReference type="NCBIfam" id="NF010081">
    <property type="entry name" value="PRK13566.1"/>
    <property type="match status" value="1"/>
</dbReference>
<dbReference type="UniPathway" id="UPA00035">
    <property type="reaction ID" value="UER00040"/>
</dbReference>
<dbReference type="InterPro" id="IPR010112">
    <property type="entry name" value="TrpE-G_bact"/>
</dbReference>
<dbReference type="Gene3D" id="3.60.120.10">
    <property type="entry name" value="Anthranilate synthase"/>
    <property type="match status" value="1"/>
</dbReference>
<reference evidence="6 7" key="1">
    <citation type="submission" date="2015-10" db="EMBL/GenBank/DDBJ databases">
        <title>Metagenome-Assembled Genomes uncover a global brackish microbiome.</title>
        <authorList>
            <person name="Hugerth L.W."/>
            <person name="Larsson J."/>
            <person name="Alneberg J."/>
            <person name="Lindh M.V."/>
            <person name="Legrand C."/>
            <person name="Pinhassi J."/>
            <person name="Andersson A.F."/>
        </authorList>
    </citation>
    <scope>NUCLEOTIDE SEQUENCE [LARGE SCALE GENOMIC DNA]</scope>
    <source>
        <strain evidence="6">BACL22 MAG-120619-bin3</strain>
    </source>
</reference>
<dbReference type="Gene3D" id="3.40.50.880">
    <property type="match status" value="1"/>
</dbReference>
<dbReference type="Pfam" id="PF00425">
    <property type="entry name" value="Chorismate_bind"/>
    <property type="match status" value="1"/>
</dbReference>
<feature type="domain" description="Anthranilate synthase component I N-terminal" evidence="5">
    <location>
        <begin position="62"/>
        <end position="223"/>
    </location>
</feature>
<keyword evidence="2" id="KW-0822">Tryptophan biosynthesis</keyword>
<keyword evidence="2" id="KW-0057">Aromatic amino acid biosynthesis</keyword>
<evidence type="ECO:0000259" key="3">
    <source>
        <dbReference type="Pfam" id="PF00117"/>
    </source>
</evidence>
<dbReference type="InterPro" id="IPR006805">
    <property type="entry name" value="Anth_synth_I_N"/>
</dbReference>
<dbReference type="Proteomes" id="UP000051242">
    <property type="component" value="Unassembled WGS sequence"/>
</dbReference>
<dbReference type="EC" id="4.1.3.27" evidence="2"/>
<organism evidence="6 7">
    <name type="scientific">OM182 bacterium BACL3 MAG-120619-bin3</name>
    <dbReference type="NCBI Taxonomy" id="1655593"/>
    <lineage>
        <taxon>Bacteria</taxon>
        <taxon>Pseudomonadati</taxon>
        <taxon>Pseudomonadota</taxon>
        <taxon>Gammaproteobacteria</taxon>
        <taxon>OMG group</taxon>
        <taxon>OM182 clade</taxon>
    </lineage>
</organism>
<dbReference type="Pfam" id="PF00117">
    <property type="entry name" value="GATase"/>
    <property type="match status" value="1"/>
</dbReference>
<dbReference type="InterPro" id="IPR019999">
    <property type="entry name" value="Anth_synth_I-like"/>
</dbReference>
<sequence length="767" mass="84050">MTNLGKGERYLRYTCGSGVGITRTASALDYPQAVSRLAESLDSAPGVLLASSYEYPGRYRRWDIGFVNPPLLFEARGRQLAVRALNRRGNILLVEVEAALARCPDVTSCKLILGDKPDAVAGHSAASISTNSFDSLAVVVAEGKDELTEEQRSRRATVFSALRAIISHFKSGEDSFLGLFGAFGYDLTFQFEEIDRKLARTEGDRDLVLYLPDEIIVADHRIETATSYRYEFLCRERQAKRQSESGVKHASFTETTGGYARTGPVQHYIPAPVIEPVCDHAPGEFAAKVKLAHDYFRRGDLFEVVPGQVFSEPCRDTPSQVFGRLQSSNPAPYGALMNLGEGEYLVAASPEMFVRVRERRVETCPISGTIKRGRNAIEDAAQIKTLLNSAKDEAELSMCTDVDRNDKSRVCVPGSVEVIGRRQIEMYSRLIHTVDHVCGTLREGMDALDAFLAHTWAVTVTGAPKHAAMQFIEDNEKSPRHWYGGAMGQLGFDGNINTGLTLRTLRVKDGMGEVRAGATLLIDSNPEEEEAETRLKASALLAALRGDSVSREADRVGAGITQANARTQAVAKKPIRALMVDHRDSFVHNLASYFRECGVELITLRPDAARKSLRECAPDLLILSPGPSQPQAFAMNETLDLAQELGVPVFGVCLGLQGMVEYFGGSLRQLDRPMHGKGSEVAHDESSLFNGIKSPFIAGRYHSLVADELPECLRVTARSDDGEVMAIEHKTLMMSAVQFHPESIMTLAEDAGRRLIANAIDTLLATH</sequence>
<protein>
    <recommendedName>
        <fullName evidence="2">Anthranilate synthase</fullName>
        <ecNumber evidence="2">4.1.3.27</ecNumber>
    </recommendedName>
</protein>
<evidence type="ECO:0000313" key="7">
    <source>
        <dbReference type="Proteomes" id="UP000051242"/>
    </source>
</evidence>
<dbReference type="GO" id="GO:0004049">
    <property type="term" value="F:anthranilate synthase activity"/>
    <property type="evidence" value="ECO:0007669"/>
    <property type="project" value="UniProtKB-UniRule"/>
</dbReference>
<dbReference type="NCBIfam" id="TIGR01815">
    <property type="entry name" value="TrpE-clade3"/>
    <property type="match status" value="1"/>
</dbReference>
<dbReference type="PRINTS" id="PR00096">
    <property type="entry name" value="GATASE"/>
</dbReference>
<evidence type="ECO:0000256" key="1">
    <source>
        <dbReference type="ARBA" id="ARBA00022962"/>
    </source>
</evidence>
<evidence type="ECO:0000313" key="6">
    <source>
        <dbReference type="EMBL" id="KRO82609.1"/>
    </source>
</evidence>
<dbReference type="AlphaFoldDB" id="A0A0R2T5P0"/>
<dbReference type="InterPro" id="IPR017926">
    <property type="entry name" value="GATASE"/>
</dbReference>
<dbReference type="PRINTS" id="PR00097">
    <property type="entry name" value="ANTSNTHASEII"/>
</dbReference>
<name>A0A0R2T5P0_9GAMM</name>
<dbReference type="PANTHER" id="PTHR11236:SF9">
    <property type="entry name" value="ANTHRANILATE SYNTHASE COMPONENT 1"/>
    <property type="match status" value="1"/>
</dbReference>
<evidence type="ECO:0000256" key="2">
    <source>
        <dbReference type="PIRNR" id="PIRNR036934"/>
    </source>
</evidence>
<dbReference type="Pfam" id="PF04715">
    <property type="entry name" value="Anth_synt_I_N"/>
    <property type="match status" value="1"/>
</dbReference>
<dbReference type="CDD" id="cd01743">
    <property type="entry name" value="GATase1_Anthranilate_Synthase"/>
    <property type="match status" value="1"/>
</dbReference>
<dbReference type="EMBL" id="LICD01000034">
    <property type="protein sequence ID" value="KRO82609.1"/>
    <property type="molecule type" value="Genomic_DNA"/>
</dbReference>
<comment type="pathway">
    <text evidence="2">Amino-acid biosynthesis; L-tryptophan biosynthesis; L-tryptophan from chorismate: step 1/5.</text>
</comment>
<dbReference type="NCBIfam" id="TIGR00566">
    <property type="entry name" value="trpG_papA"/>
    <property type="match status" value="1"/>
</dbReference>
<evidence type="ECO:0000259" key="5">
    <source>
        <dbReference type="Pfam" id="PF04715"/>
    </source>
</evidence>
<feature type="domain" description="Glutamine amidotransferase" evidence="3">
    <location>
        <begin position="578"/>
        <end position="749"/>
    </location>
</feature>
<gene>
    <name evidence="6" type="ORF">ABR85_04925</name>
</gene>
<dbReference type="InterPro" id="IPR029062">
    <property type="entry name" value="Class_I_gatase-like"/>
</dbReference>
<dbReference type="GO" id="GO:0000162">
    <property type="term" value="P:L-tryptophan biosynthetic process"/>
    <property type="evidence" value="ECO:0007669"/>
    <property type="project" value="UniProtKB-UniRule"/>
</dbReference>
<dbReference type="SUPFAM" id="SSF56322">
    <property type="entry name" value="ADC synthase"/>
    <property type="match status" value="1"/>
</dbReference>
<dbReference type="SUPFAM" id="SSF52317">
    <property type="entry name" value="Class I glutamine amidotransferase-like"/>
    <property type="match status" value="1"/>
</dbReference>
<accession>A0A0R2T5P0</accession>
<dbReference type="PIRSF" id="PIRSF036934">
    <property type="entry name" value="TrpE-G"/>
    <property type="match status" value="1"/>
</dbReference>
<dbReference type="PANTHER" id="PTHR11236">
    <property type="entry name" value="AMINOBENZOATE/ANTHRANILATE SYNTHASE"/>
    <property type="match status" value="1"/>
</dbReference>
<proteinExistence type="predicted"/>
<feature type="domain" description="Chorismate-utilising enzyme C-terminal" evidence="4">
    <location>
        <begin position="284"/>
        <end position="536"/>
    </location>
</feature>
<comment type="caution">
    <text evidence="6">The sequence shown here is derived from an EMBL/GenBank/DDBJ whole genome shotgun (WGS) entry which is preliminary data.</text>
</comment>
<dbReference type="InterPro" id="IPR005801">
    <property type="entry name" value="ADC_synthase"/>
</dbReference>
<evidence type="ECO:0000259" key="4">
    <source>
        <dbReference type="Pfam" id="PF00425"/>
    </source>
</evidence>
<keyword evidence="1" id="KW-0315">Glutamine amidotransferase</keyword>
<dbReference type="PROSITE" id="PS51273">
    <property type="entry name" value="GATASE_TYPE_1"/>
    <property type="match status" value="1"/>
</dbReference>
<comment type="catalytic activity">
    <reaction evidence="2">
        <text>chorismate + L-glutamine = anthranilate + pyruvate + L-glutamate + H(+)</text>
        <dbReference type="Rhea" id="RHEA:21732"/>
        <dbReference type="ChEBI" id="CHEBI:15361"/>
        <dbReference type="ChEBI" id="CHEBI:15378"/>
        <dbReference type="ChEBI" id="CHEBI:16567"/>
        <dbReference type="ChEBI" id="CHEBI:29748"/>
        <dbReference type="ChEBI" id="CHEBI:29985"/>
        <dbReference type="ChEBI" id="CHEBI:58359"/>
        <dbReference type="EC" id="4.1.3.27"/>
    </reaction>
</comment>
<keyword evidence="2" id="KW-0028">Amino-acid biosynthesis</keyword>
<keyword evidence="2" id="KW-0456">Lyase</keyword>
<dbReference type="InterPro" id="IPR015890">
    <property type="entry name" value="Chorismate_C"/>
</dbReference>